<dbReference type="RefSeq" id="XP_065650819.1">
    <property type="nucleotide sequence ID" value="XM_065794747.1"/>
</dbReference>
<dbReference type="Proteomes" id="UP001652625">
    <property type="component" value="Chromosome 04"/>
</dbReference>
<sequence>MHPVAADCFITRMLTLILSILAYCSNSILEYLQKCTKEAAIGGSNAQVTSAIKALIFLLPMTGKKRLTAKESFDLLITYVEPGSSINLTEKLAHPKLYIKQSADDNNQLNGLLFVMAKSVWQDLIWLSAFTICLKCFGCFL</sequence>
<proteinExistence type="predicted"/>
<name>A0ABM4BNX0_HYDVU</name>
<evidence type="ECO:0000313" key="1">
    <source>
        <dbReference type="Proteomes" id="UP001652625"/>
    </source>
</evidence>
<evidence type="ECO:0000313" key="2">
    <source>
        <dbReference type="RefSeq" id="XP_065650819.1"/>
    </source>
</evidence>
<gene>
    <name evidence="2" type="primary">LOC136078945</name>
</gene>
<reference evidence="2" key="1">
    <citation type="submission" date="2025-08" db="UniProtKB">
        <authorList>
            <consortium name="RefSeq"/>
        </authorList>
    </citation>
    <scope>IDENTIFICATION</scope>
</reference>
<protein>
    <submittedName>
        <fullName evidence="2">Uncharacterized protein LOC136078945</fullName>
    </submittedName>
</protein>
<accession>A0ABM4BNX0</accession>
<keyword evidence="1" id="KW-1185">Reference proteome</keyword>
<organism evidence="1 2">
    <name type="scientific">Hydra vulgaris</name>
    <name type="common">Hydra</name>
    <name type="synonym">Hydra attenuata</name>
    <dbReference type="NCBI Taxonomy" id="6087"/>
    <lineage>
        <taxon>Eukaryota</taxon>
        <taxon>Metazoa</taxon>
        <taxon>Cnidaria</taxon>
        <taxon>Hydrozoa</taxon>
        <taxon>Hydroidolina</taxon>
        <taxon>Anthoathecata</taxon>
        <taxon>Aplanulata</taxon>
        <taxon>Hydridae</taxon>
        <taxon>Hydra</taxon>
    </lineage>
</organism>
<dbReference type="GeneID" id="136078945"/>